<proteinExistence type="predicted"/>
<organism evidence="1 2">
    <name type="scientific">Candidozyma auris</name>
    <name type="common">Yeast</name>
    <name type="synonym">Candida auris</name>
    <dbReference type="NCBI Taxonomy" id="498019"/>
    <lineage>
        <taxon>Eukaryota</taxon>
        <taxon>Fungi</taxon>
        <taxon>Dikarya</taxon>
        <taxon>Ascomycota</taxon>
        <taxon>Saccharomycotina</taxon>
        <taxon>Pichiomycetes</taxon>
        <taxon>Metschnikowiaceae</taxon>
        <taxon>Candidozyma</taxon>
    </lineage>
</organism>
<evidence type="ECO:0000313" key="2">
    <source>
        <dbReference type="Proteomes" id="UP000037122"/>
    </source>
</evidence>
<dbReference type="AlphaFoldDB" id="A0A0L0NY74"/>
<name>A0A0L0NY74_CANAR</name>
<dbReference type="VEuPathDB" id="FungiDB:QG37_04512"/>
<gene>
    <name evidence="1" type="ORF">QG37_04512</name>
</gene>
<accession>A0A0L0NY74</accession>
<protein>
    <submittedName>
        <fullName evidence="1">Uncharacterized protein</fullName>
    </submittedName>
</protein>
<evidence type="ECO:0000313" key="1">
    <source>
        <dbReference type="EMBL" id="KND98615.1"/>
    </source>
</evidence>
<dbReference type="EMBL" id="LGST01000031">
    <property type="protein sequence ID" value="KND98615.1"/>
    <property type="molecule type" value="Genomic_DNA"/>
</dbReference>
<sequence>MGPHALAQFFTHYRLAVAKPHSRDKVQQIYWHKLKVLYVKTVGLYISPRETFMGTSAYFAATEIPTAIVQVNSNQNIKTSHY</sequence>
<comment type="caution">
    <text evidence="1">The sequence shown here is derived from an EMBL/GenBank/DDBJ whole genome shotgun (WGS) entry which is preliminary data.</text>
</comment>
<dbReference type="Proteomes" id="UP000037122">
    <property type="component" value="Unassembled WGS sequence"/>
</dbReference>
<reference evidence="2" key="1">
    <citation type="journal article" date="2015" name="BMC Genomics">
        <title>Draft genome of a commonly misdiagnosed multidrug resistant pathogen Candida auris.</title>
        <authorList>
            <person name="Chatterjee S."/>
            <person name="Alampalli S.V."/>
            <person name="Nageshan R.K."/>
            <person name="Chettiar S.T."/>
            <person name="Joshi S."/>
            <person name="Tatu U.S."/>
        </authorList>
    </citation>
    <scope>NUCLEOTIDE SEQUENCE [LARGE SCALE GENOMIC DNA]</scope>
    <source>
        <strain evidence="2">6684</strain>
    </source>
</reference>